<sequence>MELVHYEDNNSQYLCIGTVDKKSSSPNPRLSLISEDGMNLQGNTSQFWDLALSVQAIISSTLAEDYGVTLARAHDFLKQTQVQENPSGDFVKMYRHASKGSWTLSTAVHKWQVSDCTAEGLKAALLLSQISSTINVGKELDEANLNDDVNVFISLHSSNGGFPAWEPARHLVG</sequence>
<dbReference type="Proteomes" id="UP001161247">
    <property type="component" value="Chromosome 2"/>
</dbReference>
<feature type="domain" description="Squalene cyclase C-terminal" evidence="3">
    <location>
        <begin position="45"/>
        <end position="166"/>
    </location>
</feature>
<evidence type="ECO:0000313" key="4">
    <source>
        <dbReference type="EMBL" id="CAI9096780.1"/>
    </source>
</evidence>
<evidence type="ECO:0000259" key="3">
    <source>
        <dbReference type="Pfam" id="PF13243"/>
    </source>
</evidence>
<name>A0AAV1CP33_OLDCO</name>
<dbReference type="EMBL" id="OX459119">
    <property type="protein sequence ID" value="CAI9096780.1"/>
    <property type="molecule type" value="Genomic_DNA"/>
</dbReference>
<gene>
    <name evidence="4" type="ORF">OLC1_LOCUS7449</name>
</gene>
<dbReference type="Pfam" id="PF13243">
    <property type="entry name" value="SQHop_cyclase_C"/>
    <property type="match status" value="1"/>
</dbReference>
<comment type="similarity">
    <text evidence="1">Belongs to the terpene cyclase/mutase family.</text>
</comment>
<dbReference type="InterPro" id="IPR008930">
    <property type="entry name" value="Terpenoid_cyclase/PrenylTrfase"/>
</dbReference>
<dbReference type="PANTHER" id="PTHR11764">
    <property type="entry name" value="TERPENE CYCLASE/MUTASE FAMILY MEMBER"/>
    <property type="match status" value="1"/>
</dbReference>
<protein>
    <submittedName>
        <fullName evidence="4">OLC1v1032993C1</fullName>
    </submittedName>
</protein>
<dbReference type="GO" id="GO:0005811">
    <property type="term" value="C:lipid droplet"/>
    <property type="evidence" value="ECO:0007669"/>
    <property type="project" value="InterPro"/>
</dbReference>
<dbReference type="InterPro" id="IPR032696">
    <property type="entry name" value="SQ_cyclase_C"/>
</dbReference>
<evidence type="ECO:0000313" key="5">
    <source>
        <dbReference type="Proteomes" id="UP001161247"/>
    </source>
</evidence>
<accession>A0AAV1CP33</accession>
<evidence type="ECO:0000256" key="2">
    <source>
        <dbReference type="ARBA" id="ARBA00022737"/>
    </source>
</evidence>
<keyword evidence="5" id="KW-1185">Reference proteome</keyword>
<dbReference type="SUPFAM" id="SSF48239">
    <property type="entry name" value="Terpenoid cyclases/Protein prenyltransferases"/>
    <property type="match status" value="1"/>
</dbReference>
<organism evidence="4 5">
    <name type="scientific">Oldenlandia corymbosa var. corymbosa</name>
    <dbReference type="NCBI Taxonomy" id="529605"/>
    <lineage>
        <taxon>Eukaryota</taxon>
        <taxon>Viridiplantae</taxon>
        <taxon>Streptophyta</taxon>
        <taxon>Embryophyta</taxon>
        <taxon>Tracheophyta</taxon>
        <taxon>Spermatophyta</taxon>
        <taxon>Magnoliopsida</taxon>
        <taxon>eudicotyledons</taxon>
        <taxon>Gunneridae</taxon>
        <taxon>Pentapetalae</taxon>
        <taxon>asterids</taxon>
        <taxon>lamiids</taxon>
        <taxon>Gentianales</taxon>
        <taxon>Rubiaceae</taxon>
        <taxon>Rubioideae</taxon>
        <taxon>Spermacoceae</taxon>
        <taxon>Hedyotis-Oldenlandia complex</taxon>
        <taxon>Oldenlandia</taxon>
    </lineage>
</organism>
<evidence type="ECO:0000256" key="1">
    <source>
        <dbReference type="ARBA" id="ARBA00009755"/>
    </source>
</evidence>
<dbReference type="GO" id="GO:0016104">
    <property type="term" value="P:triterpenoid biosynthetic process"/>
    <property type="evidence" value="ECO:0007669"/>
    <property type="project" value="InterPro"/>
</dbReference>
<reference evidence="4" key="1">
    <citation type="submission" date="2023-03" db="EMBL/GenBank/DDBJ databases">
        <authorList>
            <person name="Julca I."/>
        </authorList>
    </citation>
    <scope>NUCLEOTIDE SEQUENCE</scope>
</reference>
<proteinExistence type="inferred from homology"/>
<dbReference type="AlphaFoldDB" id="A0AAV1CP33"/>
<dbReference type="InterPro" id="IPR018333">
    <property type="entry name" value="Squalene_cyclase"/>
</dbReference>
<dbReference type="PANTHER" id="PTHR11764:SF20">
    <property type="entry name" value="LANOSTEROL SYNTHASE"/>
    <property type="match status" value="1"/>
</dbReference>
<keyword evidence="2" id="KW-0677">Repeat</keyword>
<dbReference type="Gene3D" id="1.50.10.20">
    <property type="match status" value="1"/>
</dbReference>
<dbReference type="GO" id="GO:0031559">
    <property type="term" value="F:oxidosqualene cyclase activity"/>
    <property type="evidence" value="ECO:0007669"/>
    <property type="project" value="UniProtKB-ARBA"/>
</dbReference>